<keyword evidence="1" id="KW-0472">Membrane</keyword>
<evidence type="ECO:0000313" key="3">
    <source>
        <dbReference type="Proteomes" id="UP000604046"/>
    </source>
</evidence>
<reference evidence="2" key="1">
    <citation type="submission" date="2021-02" db="EMBL/GenBank/DDBJ databases">
        <authorList>
            <person name="Dougan E. K."/>
            <person name="Rhodes N."/>
            <person name="Thang M."/>
            <person name="Chan C."/>
        </authorList>
    </citation>
    <scope>NUCLEOTIDE SEQUENCE</scope>
</reference>
<name>A0A812N942_9DINO</name>
<keyword evidence="1" id="KW-0812">Transmembrane</keyword>
<keyword evidence="1" id="KW-1133">Transmembrane helix</keyword>
<evidence type="ECO:0000256" key="1">
    <source>
        <dbReference type="SAM" id="Phobius"/>
    </source>
</evidence>
<accession>A0A812N942</accession>
<feature type="non-terminal residue" evidence="2">
    <location>
        <position position="1"/>
    </location>
</feature>
<gene>
    <name evidence="2" type="primary">mocs3</name>
    <name evidence="2" type="ORF">SNAT2548_LOCUS15110</name>
</gene>
<dbReference type="AlphaFoldDB" id="A0A812N942"/>
<proteinExistence type="predicted"/>
<organism evidence="2 3">
    <name type="scientific">Symbiodinium natans</name>
    <dbReference type="NCBI Taxonomy" id="878477"/>
    <lineage>
        <taxon>Eukaryota</taxon>
        <taxon>Sar</taxon>
        <taxon>Alveolata</taxon>
        <taxon>Dinophyceae</taxon>
        <taxon>Suessiales</taxon>
        <taxon>Symbiodiniaceae</taxon>
        <taxon>Symbiodinium</taxon>
    </lineage>
</organism>
<protein>
    <submittedName>
        <fullName evidence="2">Mocs3 protein</fullName>
    </submittedName>
</protein>
<keyword evidence="3" id="KW-1185">Reference proteome</keyword>
<sequence>LDETCERFGFSALLVLLSLGCLLWLRGWLQLACRLADKSIKRLCRRDRNRVRGQRVHELHFAWQARDFATCWKLSRLLSGRRLGPKKRLFSAPSVCCGTDEWISYLRRPGADGGCSAAPRDWQIGLQQHCDPLPCRLRACDLTNAAADLSSIGHLFRSCKLRKASPSWSFPASVWRMLFYSGRFATKQKVGLGASPPPVVAPSTRRCIFWLLVCIRARGCTPLVWHATSAFTIGKHNGKSGCAGQRLLHGLDSFSKHFFLHVWRQAGFQVNRPYAYGYAKGRRREHAIMQQSVLCHRLDLAGCSRCTDFFDAANAFASPSHAALLQFVQAASPDKWTTQILQQRLADATLFLQCADGQLVLGIGSGTLPGDSIACEWFLGVYHQAVDRFAILHVDIPQFVASSTAQSLALSAALRSVRVVQTQKSKKACSDLQGVVPGSICVLRMALLCPFLAKSFVWLVTWAPGFSTMAHWRKNNDSVCMQPEYNDFVFGSKWLNLCALAALTSLESYIGAVQSNPLVLFTGPDIRDAFLRADPAILLAARCSIAIPPPGYEPLPGQMQCLKNHTSVASLTPRQGWNVVLTSVPTKHWFYIRLNLAGPSMASVSWHMFLRYPISVFFVDLSLRVNGLLPSTLPAHLSVVFVRPGRAAWWYTSTSACLPISARSASWTLMTSSWLKTICSGICLPTLKCGSSTRVAMDTAFHQAFGAPPAPSAAAAREGGPSKVRVVTADKEATAIAEHALKMAVVVEQQLRLTQAAAFRSLPLPVSSEYFKYLQQAYAQYTAQTKGNKGHGLGPPDTFNAAALVDDKAKFDEFLASCKPGSKPAKLAVLLYRCEKMYGNTHKRLLLRLRDHDLEDLLVKHIECTGVEEFHGQRPAGYLANTAQTLLDSRK</sequence>
<dbReference type="Proteomes" id="UP000604046">
    <property type="component" value="Unassembled WGS sequence"/>
</dbReference>
<feature type="transmembrane region" description="Helical" evidence="1">
    <location>
        <begin position="12"/>
        <end position="29"/>
    </location>
</feature>
<comment type="caution">
    <text evidence="2">The sequence shown here is derived from an EMBL/GenBank/DDBJ whole genome shotgun (WGS) entry which is preliminary data.</text>
</comment>
<dbReference type="EMBL" id="CAJNDS010001868">
    <property type="protein sequence ID" value="CAE7285541.1"/>
    <property type="molecule type" value="Genomic_DNA"/>
</dbReference>
<evidence type="ECO:0000313" key="2">
    <source>
        <dbReference type="EMBL" id="CAE7285541.1"/>
    </source>
</evidence>